<dbReference type="AlphaFoldDB" id="A0A0H5R3N4"/>
<reference evidence="2" key="1">
    <citation type="submission" date="2015-04" db="EMBL/GenBank/DDBJ databases">
        <title>The genome sequence of the plant pathogenic Rhizarian Plasmodiophora brassicae reveals insights in its biotrophic life cycle and the origin of chitin synthesis.</title>
        <authorList>
            <person name="Schwelm A."/>
            <person name="Fogelqvist J."/>
            <person name="Knaust A."/>
            <person name="Julke S."/>
            <person name="Lilja T."/>
            <person name="Dhandapani V."/>
            <person name="Bonilla-Rosso G."/>
            <person name="Karlsson M."/>
            <person name="Shevchenko A."/>
            <person name="Choi S.R."/>
            <person name="Kim H.G."/>
            <person name="Park J.Y."/>
            <person name="Lim Y.P."/>
            <person name="Ludwig-Muller J."/>
            <person name="Dixelius C."/>
        </authorList>
    </citation>
    <scope>NUCLEOTIDE SEQUENCE</scope>
    <source>
        <tissue evidence="2">Potato root galls</tissue>
    </source>
</reference>
<name>A0A0H5R3N4_9EUKA</name>
<protein>
    <submittedName>
        <fullName evidence="2">Uncharacterized protein</fullName>
    </submittedName>
</protein>
<proteinExistence type="predicted"/>
<dbReference type="EMBL" id="HACM01002207">
    <property type="protein sequence ID" value="CRZ02649.1"/>
    <property type="molecule type" value="Transcribed_RNA"/>
</dbReference>
<organism evidence="2">
    <name type="scientific">Spongospora subterranea</name>
    <dbReference type="NCBI Taxonomy" id="70186"/>
    <lineage>
        <taxon>Eukaryota</taxon>
        <taxon>Sar</taxon>
        <taxon>Rhizaria</taxon>
        <taxon>Endomyxa</taxon>
        <taxon>Phytomyxea</taxon>
        <taxon>Plasmodiophorida</taxon>
        <taxon>Plasmodiophoridae</taxon>
        <taxon>Spongospora</taxon>
    </lineage>
</organism>
<evidence type="ECO:0000313" key="2">
    <source>
        <dbReference type="EMBL" id="CRZ02649.1"/>
    </source>
</evidence>
<sequence>MESRTFRAEQKLAALTKAPEEAEKKWALLFEGLEATLKKTKGELGDVRVAFVECQAKLIEASRKNVTMEGQRRVNEARHDLTISKSKRAEADIRKSEIRESELALELDAARSQCRLQSQRICSEKLSSNAKDKALVDRDFRVQTVTAEAQSQIHILKQQMARSRSSKSDGSKELIEAVRARSLAQTMVQTLQVKLESEKAELSKQMGIQQELRQQIKILQKERHIEDKRFEGWTAKIEEMCKRKHHPVSILPSVNQHQPVSGRKASNRCNHNRTLVNGADALETLKADSQILRQMRTDLNRARTEVMTKSLEFARLQQHTEAISSKHAEARDLCHSLETKLEVVQQQCVALERSVVMIGQRCIRAESMAAGFESKLKEVKPDIVIDYSYKSREPSAKLYEVISYDDRDFKGNDVDNSIDIGTVHDTTKFIKALEIR</sequence>
<keyword evidence="1" id="KW-0175">Coiled coil</keyword>
<feature type="coiled-coil region" evidence="1">
    <location>
        <begin position="327"/>
        <end position="354"/>
    </location>
</feature>
<accession>A0A0H5R3N4</accession>
<evidence type="ECO:0000256" key="1">
    <source>
        <dbReference type="SAM" id="Coils"/>
    </source>
</evidence>